<proteinExistence type="predicted"/>
<dbReference type="GeneID" id="91105698"/>
<keyword evidence="1" id="KW-0175">Coiled coil</keyword>
<gene>
    <name evidence="2" type="ORF">V865_006897</name>
</gene>
<dbReference type="AlphaFoldDB" id="A0AAX4KSB7"/>
<evidence type="ECO:0000313" key="2">
    <source>
        <dbReference type="EMBL" id="WWD08784.1"/>
    </source>
</evidence>
<name>A0AAX4KSB7_9TREE</name>
<protein>
    <submittedName>
        <fullName evidence="2">Uncharacterized protein</fullName>
    </submittedName>
</protein>
<evidence type="ECO:0000313" key="3">
    <source>
        <dbReference type="Proteomes" id="UP001358614"/>
    </source>
</evidence>
<evidence type="ECO:0000256" key="1">
    <source>
        <dbReference type="SAM" id="Coils"/>
    </source>
</evidence>
<organism evidence="2 3">
    <name type="scientific">Kwoniella europaea PYCC6329</name>
    <dbReference type="NCBI Taxonomy" id="1423913"/>
    <lineage>
        <taxon>Eukaryota</taxon>
        <taxon>Fungi</taxon>
        <taxon>Dikarya</taxon>
        <taxon>Basidiomycota</taxon>
        <taxon>Agaricomycotina</taxon>
        <taxon>Tremellomycetes</taxon>
        <taxon>Tremellales</taxon>
        <taxon>Cryptococcaceae</taxon>
        <taxon>Kwoniella</taxon>
    </lineage>
</organism>
<feature type="coiled-coil region" evidence="1">
    <location>
        <begin position="27"/>
        <end position="61"/>
    </location>
</feature>
<accession>A0AAX4KSB7</accession>
<dbReference type="KEGG" id="ker:91105698"/>
<reference evidence="2 3" key="1">
    <citation type="submission" date="2024-01" db="EMBL/GenBank/DDBJ databases">
        <title>Comparative genomics of Cryptococcus and Kwoniella reveals pathogenesis evolution and contrasting modes of karyotype evolution via chromosome fusion or intercentromeric recombination.</title>
        <authorList>
            <person name="Coelho M.A."/>
            <person name="David-Palma M."/>
            <person name="Shea T."/>
            <person name="Bowers K."/>
            <person name="McGinley-Smith S."/>
            <person name="Mohammad A.W."/>
            <person name="Gnirke A."/>
            <person name="Yurkov A.M."/>
            <person name="Nowrousian M."/>
            <person name="Sun S."/>
            <person name="Cuomo C.A."/>
            <person name="Heitman J."/>
        </authorList>
    </citation>
    <scope>NUCLEOTIDE SEQUENCE [LARGE SCALE GENOMIC DNA]</scope>
    <source>
        <strain evidence="2 3">PYCC6329</strain>
    </source>
</reference>
<dbReference type="Proteomes" id="UP001358614">
    <property type="component" value="Chromosome 2"/>
</dbReference>
<keyword evidence="3" id="KW-1185">Reference proteome</keyword>
<sequence length="82" mass="9385">MSNQYGQEEVVSNISIVGGMTEDSMEEDDVRAFKKEYERQLKEEENQGKVSKQNLEKAKNVRWYIGKKADQQPVCEACGDPI</sequence>
<dbReference type="RefSeq" id="XP_066086751.1">
    <property type="nucleotide sequence ID" value="XM_066230654.1"/>
</dbReference>
<dbReference type="EMBL" id="CP144090">
    <property type="protein sequence ID" value="WWD08784.1"/>
    <property type="molecule type" value="Genomic_DNA"/>
</dbReference>